<dbReference type="InterPro" id="IPR041844">
    <property type="entry name" value="Plantacyanin"/>
</dbReference>
<dbReference type="AlphaFoldDB" id="A0A022PWE0"/>
<dbReference type="EMBL" id="KI632331">
    <property type="protein sequence ID" value="EYU18545.1"/>
    <property type="molecule type" value="Genomic_DNA"/>
</dbReference>
<dbReference type="InterPro" id="IPR003245">
    <property type="entry name" value="Phytocyanin_dom"/>
</dbReference>
<evidence type="ECO:0000313" key="9">
    <source>
        <dbReference type="Proteomes" id="UP000030748"/>
    </source>
</evidence>
<evidence type="ECO:0000256" key="4">
    <source>
        <dbReference type="ARBA" id="ARBA00071970"/>
    </source>
</evidence>
<dbReference type="PANTHER" id="PTHR33021">
    <property type="entry name" value="BLUE COPPER PROTEIN"/>
    <property type="match status" value="1"/>
</dbReference>
<dbReference type="InterPro" id="IPR008972">
    <property type="entry name" value="Cupredoxin"/>
</dbReference>
<protein>
    <recommendedName>
        <fullName evidence="4">Basic blue protein</fullName>
    </recommendedName>
    <alternativeName>
        <fullName evidence="5">Plantacyanin</fullName>
    </alternativeName>
</protein>
<dbReference type="SUPFAM" id="SSF49503">
    <property type="entry name" value="Cupredoxins"/>
    <property type="match status" value="1"/>
</dbReference>
<evidence type="ECO:0000259" key="7">
    <source>
        <dbReference type="PROSITE" id="PS51485"/>
    </source>
</evidence>
<gene>
    <name evidence="8" type="ORF">MIMGU_mgv1a022688mg</name>
</gene>
<name>A0A022PWE0_ERYGU</name>
<keyword evidence="2" id="KW-0186">Copper</keyword>
<evidence type="ECO:0000256" key="1">
    <source>
        <dbReference type="ARBA" id="ARBA00022723"/>
    </source>
</evidence>
<keyword evidence="9" id="KW-1185">Reference proteome</keyword>
<dbReference type="Proteomes" id="UP000030748">
    <property type="component" value="Unassembled WGS sequence"/>
</dbReference>
<reference evidence="8 9" key="1">
    <citation type="journal article" date="2013" name="Proc. Natl. Acad. Sci. U.S.A.">
        <title>Fine-scale variation in meiotic recombination in Mimulus inferred from population shotgun sequencing.</title>
        <authorList>
            <person name="Hellsten U."/>
            <person name="Wright K.M."/>
            <person name="Jenkins J."/>
            <person name="Shu S."/>
            <person name="Yuan Y."/>
            <person name="Wessler S.R."/>
            <person name="Schmutz J."/>
            <person name="Willis J.H."/>
            <person name="Rokhsar D.S."/>
        </authorList>
    </citation>
    <scope>NUCLEOTIDE SEQUENCE [LARGE SCALE GENOMIC DNA]</scope>
    <source>
        <strain evidence="9">cv. DUN x IM62</strain>
    </source>
</reference>
<evidence type="ECO:0000256" key="2">
    <source>
        <dbReference type="ARBA" id="ARBA00023008"/>
    </source>
</evidence>
<keyword evidence="1" id="KW-0479">Metal-binding</keyword>
<accession>A0A022PWE0</accession>
<evidence type="ECO:0000256" key="5">
    <source>
        <dbReference type="ARBA" id="ARBA00082491"/>
    </source>
</evidence>
<dbReference type="GO" id="GO:0009055">
    <property type="term" value="F:electron transfer activity"/>
    <property type="evidence" value="ECO:0007669"/>
    <property type="project" value="InterPro"/>
</dbReference>
<dbReference type="GO" id="GO:0005886">
    <property type="term" value="C:plasma membrane"/>
    <property type="evidence" value="ECO:0000318"/>
    <property type="project" value="GO_Central"/>
</dbReference>
<dbReference type="PROSITE" id="PS51485">
    <property type="entry name" value="PHYTOCYANIN"/>
    <property type="match status" value="1"/>
</dbReference>
<feature type="chain" id="PRO_5001506349" description="Basic blue protein" evidence="6">
    <location>
        <begin position="24"/>
        <end position="119"/>
    </location>
</feature>
<evidence type="ECO:0000256" key="3">
    <source>
        <dbReference type="ARBA" id="ARBA00023157"/>
    </source>
</evidence>
<organism evidence="8 9">
    <name type="scientific">Erythranthe guttata</name>
    <name type="common">Yellow monkey flower</name>
    <name type="synonym">Mimulus guttatus</name>
    <dbReference type="NCBI Taxonomy" id="4155"/>
    <lineage>
        <taxon>Eukaryota</taxon>
        <taxon>Viridiplantae</taxon>
        <taxon>Streptophyta</taxon>
        <taxon>Embryophyta</taxon>
        <taxon>Tracheophyta</taxon>
        <taxon>Spermatophyta</taxon>
        <taxon>Magnoliopsida</taxon>
        <taxon>eudicotyledons</taxon>
        <taxon>Gunneridae</taxon>
        <taxon>Pentapetalae</taxon>
        <taxon>asterids</taxon>
        <taxon>lamiids</taxon>
        <taxon>Lamiales</taxon>
        <taxon>Phrymaceae</taxon>
        <taxon>Erythranthe</taxon>
    </lineage>
</organism>
<sequence>MSQQKTIVMLVAVMMLLSNKAYATSYNVGDSSGWAFGIAGWENGKSFRAGDSLVFNYGAGAHNVVVVDKASYDSCSVPASAPTYTSGQDNIVLNKGANYFICGFNGHCQAGMKIAANAS</sequence>
<proteinExistence type="predicted"/>
<dbReference type="Pfam" id="PF02298">
    <property type="entry name" value="Cu_bind_like"/>
    <property type="match status" value="1"/>
</dbReference>
<dbReference type="PANTHER" id="PTHR33021:SF424">
    <property type="entry name" value="BASIC BLUE PROTEIN"/>
    <property type="match status" value="1"/>
</dbReference>
<dbReference type="FunFam" id="2.60.40.420:FF:000013">
    <property type="entry name" value="basic blue protein-like"/>
    <property type="match status" value="1"/>
</dbReference>
<dbReference type="eggNOG" id="ENOG502S11U">
    <property type="taxonomic scope" value="Eukaryota"/>
</dbReference>
<dbReference type="CDD" id="cd11013">
    <property type="entry name" value="Plantacyanin"/>
    <property type="match status" value="1"/>
</dbReference>
<feature type="domain" description="Phytocyanin" evidence="7">
    <location>
        <begin position="24"/>
        <end position="119"/>
    </location>
</feature>
<evidence type="ECO:0000256" key="6">
    <source>
        <dbReference type="SAM" id="SignalP"/>
    </source>
</evidence>
<evidence type="ECO:0000313" key="8">
    <source>
        <dbReference type="EMBL" id="EYU18545.1"/>
    </source>
</evidence>
<dbReference type="Gene3D" id="2.60.40.420">
    <property type="entry name" value="Cupredoxins - blue copper proteins"/>
    <property type="match status" value="1"/>
</dbReference>
<keyword evidence="3" id="KW-1015">Disulfide bond</keyword>
<feature type="signal peptide" evidence="6">
    <location>
        <begin position="1"/>
        <end position="23"/>
    </location>
</feature>
<dbReference type="InterPro" id="IPR039391">
    <property type="entry name" value="Phytocyanin-like"/>
</dbReference>
<dbReference type="GO" id="GO:0046872">
    <property type="term" value="F:metal ion binding"/>
    <property type="evidence" value="ECO:0007669"/>
    <property type="project" value="UniProtKB-KW"/>
</dbReference>
<dbReference type="STRING" id="4155.A0A022PWE0"/>
<keyword evidence="6" id="KW-0732">Signal</keyword>